<dbReference type="Pfam" id="PF00717">
    <property type="entry name" value="Peptidase_S24"/>
    <property type="match status" value="1"/>
</dbReference>
<dbReference type="InterPro" id="IPR001387">
    <property type="entry name" value="Cro/C1-type_HTH"/>
</dbReference>
<dbReference type="SUPFAM" id="SSF51306">
    <property type="entry name" value="LexA/Signal peptidase"/>
    <property type="match status" value="1"/>
</dbReference>
<dbReference type="AlphaFoldDB" id="A0AAI9NZN5"/>
<dbReference type="PANTHER" id="PTHR40661:SF1">
    <property type="entry name" value="HTH CRO_C1-TYPE DOMAIN-CONTAINING PROTEIN"/>
    <property type="match status" value="1"/>
</dbReference>
<accession>A0AAI9NZN5</accession>
<feature type="domain" description="HTH cro/C1-type" evidence="4">
    <location>
        <begin position="27"/>
        <end position="72"/>
    </location>
</feature>
<name>A0AAI9NZN5_9FIRM</name>
<comment type="caution">
    <text evidence="5">The sequence shown here is derived from an EMBL/GenBank/DDBJ whole genome shotgun (WGS) entry which is preliminary data.</text>
</comment>
<dbReference type="Gene3D" id="1.10.260.40">
    <property type="entry name" value="lambda repressor-like DNA-binding domains"/>
    <property type="match status" value="1"/>
</dbReference>
<evidence type="ECO:0000313" key="6">
    <source>
        <dbReference type="Proteomes" id="UP000660047"/>
    </source>
</evidence>
<dbReference type="CDD" id="cd06529">
    <property type="entry name" value="S24_LexA-like"/>
    <property type="match status" value="1"/>
</dbReference>
<dbReference type="EMBL" id="BLYL01000018">
    <property type="protein sequence ID" value="GFO95419.1"/>
    <property type="molecule type" value="Genomic_DNA"/>
</dbReference>
<reference evidence="5" key="1">
    <citation type="submission" date="2020-06" db="EMBL/GenBank/DDBJ databases">
        <title>Characterization of fructooligosaccharide metabolism and fructooligosaccharide-degrading enzymes in human commensal butyrate producers.</title>
        <authorList>
            <person name="Tanno H."/>
            <person name="Fujii T."/>
            <person name="Hirano K."/>
            <person name="Maeno S."/>
            <person name="Tonozuka T."/>
            <person name="Sakamoto M."/>
            <person name="Ohkuma M."/>
            <person name="Tochio T."/>
            <person name="Endo A."/>
        </authorList>
    </citation>
    <scope>NUCLEOTIDE SEQUENCE</scope>
    <source>
        <strain evidence="5">JCM 31265</strain>
    </source>
</reference>
<keyword evidence="3" id="KW-0804">Transcription</keyword>
<dbReference type="InterPro" id="IPR010982">
    <property type="entry name" value="Lambda_DNA-bd_dom_sf"/>
</dbReference>
<dbReference type="GO" id="GO:0003677">
    <property type="term" value="F:DNA binding"/>
    <property type="evidence" value="ECO:0007669"/>
    <property type="project" value="UniProtKB-KW"/>
</dbReference>
<keyword evidence="2" id="KW-0238">DNA-binding</keyword>
<dbReference type="InterPro" id="IPR036286">
    <property type="entry name" value="LexA/Signal_pep-like_sf"/>
</dbReference>
<evidence type="ECO:0000313" key="5">
    <source>
        <dbReference type="EMBL" id="GFO95419.1"/>
    </source>
</evidence>
<gene>
    <name evidence="5" type="ORF">COEU31_24650</name>
</gene>
<dbReference type="SUPFAM" id="SSF47413">
    <property type="entry name" value="lambda repressor-like DNA-binding domains"/>
    <property type="match status" value="1"/>
</dbReference>
<evidence type="ECO:0000259" key="4">
    <source>
        <dbReference type="PROSITE" id="PS50943"/>
    </source>
</evidence>
<proteinExistence type="predicted"/>
<dbReference type="SMART" id="SM00530">
    <property type="entry name" value="HTH_XRE"/>
    <property type="match status" value="1"/>
</dbReference>
<evidence type="ECO:0000256" key="3">
    <source>
        <dbReference type="ARBA" id="ARBA00023163"/>
    </source>
</evidence>
<dbReference type="InterPro" id="IPR039418">
    <property type="entry name" value="LexA-like"/>
</dbReference>
<dbReference type="InterPro" id="IPR015927">
    <property type="entry name" value="Peptidase_S24_S26A/B/C"/>
</dbReference>
<dbReference type="Gene3D" id="2.10.109.10">
    <property type="entry name" value="Umud Fragment, subunit A"/>
    <property type="match status" value="1"/>
</dbReference>
<keyword evidence="1" id="KW-0805">Transcription regulation</keyword>
<dbReference type="RefSeq" id="WP_082431222.1">
    <property type="nucleotide sequence ID" value="NZ_BLYL01000018.1"/>
</dbReference>
<protein>
    <submittedName>
        <fullName evidence="5">Transcriptional regulator</fullName>
    </submittedName>
</protein>
<dbReference type="CDD" id="cd00093">
    <property type="entry name" value="HTH_XRE"/>
    <property type="match status" value="1"/>
</dbReference>
<evidence type="ECO:0000256" key="1">
    <source>
        <dbReference type="ARBA" id="ARBA00023015"/>
    </source>
</evidence>
<sequence>MSDIEFERRMNDQFAKNLFFFLNKYQYTQAAFAKQMNVSTATVSNWCNGLKSPRMDKIDHMCAIFNCSRSDLLEEKDIIRSQKKSEAYVIPVFDYISCDKTFCSTEKIIDTEEIPESLAKTGEFYALRIKGDSMEPKISSGDVVIVRQQDDADTGDTVIATIAGEYAVCKRLRKYKEGLELISTNPSYAPLYFDDETIKNKPVKIIGKVVELRAKF</sequence>
<organism evidence="5 6">
    <name type="scientific">Coprococcus eutactus</name>
    <dbReference type="NCBI Taxonomy" id="33043"/>
    <lineage>
        <taxon>Bacteria</taxon>
        <taxon>Bacillati</taxon>
        <taxon>Bacillota</taxon>
        <taxon>Clostridia</taxon>
        <taxon>Lachnospirales</taxon>
        <taxon>Lachnospiraceae</taxon>
        <taxon>Coprococcus</taxon>
    </lineage>
</organism>
<evidence type="ECO:0000256" key="2">
    <source>
        <dbReference type="ARBA" id="ARBA00023125"/>
    </source>
</evidence>
<dbReference type="PANTHER" id="PTHR40661">
    <property type="match status" value="1"/>
</dbReference>
<dbReference type="Proteomes" id="UP000660047">
    <property type="component" value="Unassembled WGS sequence"/>
</dbReference>
<dbReference type="Pfam" id="PF13443">
    <property type="entry name" value="HTH_26"/>
    <property type="match status" value="1"/>
</dbReference>
<dbReference type="PROSITE" id="PS50943">
    <property type="entry name" value="HTH_CROC1"/>
    <property type="match status" value="1"/>
</dbReference>